<gene>
    <name evidence="3" type="ORF">GCM10010334_19830</name>
</gene>
<reference evidence="3" key="2">
    <citation type="submission" date="2020-09" db="EMBL/GenBank/DDBJ databases">
        <authorList>
            <person name="Sun Q."/>
            <person name="Ohkuma M."/>
        </authorList>
    </citation>
    <scope>NUCLEOTIDE SEQUENCE</scope>
    <source>
        <strain evidence="3">JCM 4637</strain>
    </source>
</reference>
<sequence>MNSEHMSRRSVLRAGGVAGLAAATGLATAGASAAAPADQHRTKIVDLGPAVVRFSLMSAVLVGDILYIGSRNLEAAKIIAFHVPTGKVVGETSLATGHSVQAIAADPTGAYVYAGVLQKAAGAGYVYRWDLKALGTPATALGRIKDRDVRDLAVAPDGTVYAVGSGGATAPALWEYDPAKKEFAELGSPSPDATTALAVAATRDTVFFGAGSTLHAGGGASKAVLFAYDRTSRAFTDVTPAELRGDAAVRELAVVGDRLAVGTAGSTEPSKVAVMDLTDLSRYEVASSTGKTAKKFAAADGRIYFANETGLLAYDTATRTVAPVEFEGPALGEIWGVDSRDGKILVTSAFGFVAEIDPKAKKAEVTELAEAGAPASPQTVMGIAAGGGNVYISGTGTIARHNLRRREVAYLRAPGEAKDAIVVGDTLYTGQYSSEGIWAYHPRRLDPIRKVASFPAAQNRPADVAWDDTHRLVLVGAESDTEGGGSFWTYNPRTGTSRCFVNPIDAGQCVRGVAAKNGVAYLGGDNNTKTTPYATVVAFDPVAGKELWRIDPQQTAGIAALALRGRHLYGISRKGGFFVINVRTRTLIHRADITAVSKGYAAMVTNQGVVYGVSDTTVFRFHPRTFAVSVVVPDINGGWYSGSHLANDELGRLYTMRGRNLVQITDRPGF</sequence>
<evidence type="ECO:0000313" key="4">
    <source>
        <dbReference type="Proteomes" id="UP000638353"/>
    </source>
</evidence>
<dbReference type="PANTHER" id="PTHR34512">
    <property type="entry name" value="CELL SURFACE PROTEIN"/>
    <property type="match status" value="1"/>
</dbReference>
<dbReference type="EMBL" id="BMVC01000003">
    <property type="protein sequence ID" value="GHC87725.1"/>
    <property type="molecule type" value="Genomic_DNA"/>
</dbReference>
<keyword evidence="1" id="KW-0732">Signal</keyword>
<proteinExistence type="predicted"/>
<name>A0A919C912_9ACTN</name>
<evidence type="ECO:0000256" key="1">
    <source>
        <dbReference type="SAM" id="SignalP"/>
    </source>
</evidence>
<feature type="domain" description="Pyrrolo-quinoline quinone repeat" evidence="2">
    <location>
        <begin position="515"/>
        <end position="611"/>
    </location>
</feature>
<dbReference type="AlphaFoldDB" id="A0A919C912"/>
<feature type="chain" id="PRO_5038518436" description="Pyrrolo-quinoline quinone repeat domain-containing protein" evidence="1">
    <location>
        <begin position="30"/>
        <end position="670"/>
    </location>
</feature>
<dbReference type="PROSITE" id="PS51318">
    <property type="entry name" value="TAT"/>
    <property type="match status" value="1"/>
</dbReference>
<comment type="caution">
    <text evidence="3">The sequence shown here is derived from an EMBL/GenBank/DDBJ whole genome shotgun (WGS) entry which is preliminary data.</text>
</comment>
<dbReference type="Proteomes" id="UP000638353">
    <property type="component" value="Unassembled WGS sequence"/>
</dbReference>
<dbReference type="InterPro" id="IPR002372">
    <property type="entry name" value="PQQ_rpt_dom"/>
</dbReference>
<accession>A0A919C912</accession>
<feature type="signal peptide" evidence="1">
    <location>
        <begin position="1"/>
        <end position="29"/>
    </location>
</feature>
<dbReference type="RefSeq" id="WP_189823133.1">
    <property type="nucleotide sequence ID" value="NZ_BMVC01000003.1"/>
</dbReference>
<dbReference type="SUPFAM" id="SSF50998">
    <property type="entry name" value="Quinoprotein alcohol dehydrogenase-like"/>
    <property type="match status" value="2"/>
</dbReference>
<dbReference type="InterPro" id="IPR015943">
    <property type="entry name" value="WD40/YVTN_repeat-like_dom_sf"/>
</dbReference>
<organism evidence="3 4">
    <name type="scientific">Streptomyces finlayi</name>
    <dbReference type="NCBI Taxonomy" id="67296"/>
    <lineage>
        <taxon>Bacteria</taxon>
        <taxon>Bacillati</taxon>
        <taxon>Actinomycetota</taxon>
        <taxon>Actinomycetes</taxon>
        <taxon>Kitasatosporales</taxon>
        <taxon>Streptomycetaceae</taxon>
        <taxon>Streptomyces</taxon>
    </lineage>
</organism>
<dbReference type="InterPro" id="IPR011047">
    <property type="entry name" value="Quinoprotein_ADH-like_sf"/>
</dbReference>
<evidence type="ECO:0000313" key="3">
    <source>
        <dbReference type="EMBL" id="GHC87725.1"/>
    </source>
</evidence>
<dbReference type="InterPro" id="IPR006311">
    <property type="entry name" value="TAT_signal"/>
</dbReference>
<reference evidence="3" key="1">
    <citation type="journal article" date="2014" name="Int. J. Syst. Evol. Microbiol.">
        <title>Complete genome sequence of Corynebacterium casei LMG S-19264T (=DSM 44701T), isolated from a smear-ripened cheese.</title>
        <authorList>
            <consortium name="US DOE Joint Genome Institute (JGI-PGF)"/>
            <person name="Walter F."/>
            <person name="Albersmeier A."/>
            <person name="Kalinowski J."/>
            <person name="Ruckert C."/>
        </authorList>
    </citation>
    <scope>NUCLEOTIDE SEQUENCE</scope>
    <source>
        <strain evidence="3">JCM 4637</strain>
    </source>
</reference>
<dbReference type="Pfam" id="PF13360">
    <property type="entry name" value="PQQ_2"/>
    <property type="match status" value="1"/>
</dbReference>
<dbReference type="PANTHER" id="PTHR34512:SF30">
    <property type="entry name" value="OUTER MEMBRANE PROTEIN ASSEMBLY FACTOR BAMB"/>
    <property type="match status" value="1"/>
</dbReference>
<protein>
    <recommendedName>
        <fullName evidence="2">Pyrrolo-quinoline quinone repeat domain-containing protein</fullName>
    </recommendedName>
</protein>
<dbReference type="Gene3D" id="2.130.10.10">
    <property type="entry name" value="YVTN repeat-like/Quinoprotein amine dehydrogenase"/>
    <property type="match status" value="2"/>
</dbReference>
<evidence type="ECO:0000259" key="2">
    <source>
        <dbReference type="Pfam" id="PF13360"/>
    </source>
</evidence>